<dbReference type="GO" id="GO:0006508">
    <property type="term" value="P:proteolysis"/>
    <property type="evidence" value="ECO:0007669"/>
    <property type="project" value="InterPro"/>
</dbReference>
<evidence type="ECO:0000256" key="1">
    <source>
        <dbReference type="ARBA" id="ARBA00004613"/>
    </source>
</evidence>
<protein>
    <recommendedName>
        <fullName evidence="4">Subtilisin-like protease fibronectin type-III domain-containing protein</fullName>
    </recommendedName>
</protein>
<dbReference type="Gene3D" id="2.60.40.2310">
    <property type="match status" value="1"/>
</dbReference>
<dbReference type="EMBL" id="OIVN01003824">
    <property type="protein sequence ID" value="SPD13807.1"/>
    <property type="molecule type" value="Genomic_DNA"/>
</dbReference>
<dbReference type="GO" id="GO:0004252">
    <property type="term" value="F:serine-type endopeptidase activity"/>
    <property type="evidence" value="ECO:0007669"/>
    <property type="project" value="InterPro"/>
</dbReference>
<organism evidence="5">
    <name type="scientific">Fagus sylvatica</name>
    <name type="common">Beechnut</name>
    <dbReference type="NCBI Taxonomy" id="28930"/>
    <lineage>
        <taxon>Eukaryota</taxon>
        <taxon>Viridiplantae</taxon>
        <taxon>Streptophyta</taxon>
        <taxon>Embryophyta</taxon>
        <taxon>Tracheophyta</taxon>
        <taxon>Spermatophyta</taxon>
        <taxon>Magnoliopsida</taxon>
        <taxon>eudicotyledons</taxon>
        <taxon>Gunneridae</taxon>
        <taxon>Pentapetalae</taxon>
        <taxon>rosids</taxon>
        <taxon>fabids</taxon>
        <taxon>Fagales</taxon>
        <taxon>Fagaceae</taxon>
        <taxon>Fagus</taxon>
    </lineage>
</organism>
<evidence type="ECO:0000313" key="5">
    <source>
        <dbReference type="EMBL" id="SPD13807.1"/>
    </source>
</evidence>
<dbReference type="InterPro" id="IPR045051">
    <property type="entry name" value="SBT"/>
</dbReference>
<reference evidence="5" key="1">
    <citation type="submission" date="2018-02" db="EMBL/GenBank/DDBJ databases">
        <authorList>
            <person name="Cohen D.B."/>
            <person name="Kent A.D."/>
        </authorList>
    </citation>
    <scope>NUCLEOTIDE SEQUENCE</scope>
</reference>
<evidence type="ECO:0000259" key="4">
    <source>
        <dbReference type="Pfam" id="PF17766"/>
    </source>
</evidence>
<dbReference type="Pfam" id="PF17766">
    <property type="entry name" value="fn3_6"/>
    <property type="match status" value="1"/>
</dbReference>
<dbReference type="SUPFAM" id="SSF52743">
    <property type="entry name" value="Subtilisin-like"/>
    <property type="match status" value="1"/>
</dbReference>
<dbReference type="GO" id="GO:0005576">
    <property type="term" value="C:extracellular region"/>
    <property type="evidence" value="ECO:0007669"/>
    <property type="project" value="UniProtKB-SubCell"/>
</dbReference>
<accession>A0A2N9HHR2</accession>
<proteinExistence type="inferred from homology"/>
<evidence type="ECO:0000256" key="2">
    <source>
        <dbReference type="ARBA" id="ARBA00011073"/>
    </source>
</evidence>
<dbReference type="AlphaFoldDB" id="A0A2N9HHR2"/>
<keyword evidence="3" id="KW-0732">Signal</keyword>
<comment type="similarity">
    <text evidence="2">Belongs to the peptidase S8 family.</text>
</comment>
<dbReference type="CDD" id="cd02120">
    <property type="entry name" value="PA_subtilisin_like"/>
    <property type="match status" value="1"/>
</dbReference>
<dbReference type="Gene3D" id="3.50.30.30">
    <property type="match status" value="1"/>
</dbReference>
<dbReference type="PANTHER" id="PTHR10795">
    <property type="entry name" value="PROPROTEIN CONVERTASE SUBTILISIN/KEXIN"/>
    <property type="match status" value="1"/>
</dbReference>
<gene>
    <name evidence="5" type="ORF">FSB_LOCUS41689</name>
</gene>
<dbReference type="InterPro" id="IPR036852">
    <property type="entry name" value="Peptidase_S8/S53_dom_sf"/>
</dbReference>
<evidence type="ECO:0000256" key="3">
    <source>
        <dbReference type="ARBA" id="ARBA00022729"/>
    </source>
</evidence>
<comment type="subcellular location">
    <subcellularLocation>
        <location evidence="1">Secreted</location>
    </subcellularLocation>
</comment>
<feature type="domain" description="Subtilisin-like protease fibronectin type-III" evidence="4">
    <location>
        <begin position="239"/>
        <end position="321"/>
    </location>
</feature>
<name>A0A2N9HHR2_FAGSY</name>
<sequence length="326" mass="35254">MQGLSINTFELENKMFPIVYGGDAPNTKGGFSPSQSRFCETNSLDKNLVKGKIVLCDEAVLATGAVGTIMADTESSDVAFSFPLPNSCLSLNDDRKVKDYYNSSRYFPKSLPLFTKYDIASQPDLTAPGADILAAWSEASTVTGIEGDTRVVPYNIISGTLSMKFETNPDAEFAYGAGHINPARAINPGLVYDAGEVDYLNFLCGQGYSSASLRLVTGDNSSCSQATSIPAWYLNWRSKSVITRLFPRTVTNVGSPVSTYKAIVNTPTGLKIEVIPNVHSFESLGQKKFFSVEVTAEMDGSIISGSFVWYDGVHRVRSPVVAYVSS</sequence>
<dbReference type="InterPro" id="IPR041469">
    <property type="entry name" value="Subtilisin-like_FN3"/>
</dbReference>